<organism evidence="2 3">
    <name type="scientific">Caerostris extrusa</name>
    <name type="common">Bark spider</name>
    <name type="synonym">Caerostris bankana</name>
    <dbReference type="NCBI Taxonomy" id="172846"/>
    <lineage>
        <taxon>Eukaryota</taxon>
        <taxon>Metazoa</taxon>
        <taxon>Ecdysozoa</taxon>
        <taxon>Arthropoda</taxon>
        <taxon>Chelicerata</taxon>
        <taxon>Arachnida</taxon>
        <taxon>Araneae</taxon>
        <taxon>Araneomorphae</taxon>
        <taxon>Entelegynae</taxon>
        <taxon>Araneoidea</taxon>
        <taxon>Araneidae</taxon>
        <taxon>Caerostris</taxon>
    </lineage>
</organism>
<comment type="caution">
    <text evidence="2">The sequence shown here is derived from an EMBL/GenBank/DDBJ whole genome shotgun (WGS) entry which is preliminary data.</text>
</comment>
<keyword evidence="3" id="KW-1185">Reference proteome</keyword>
<feature type="region of interest" description="Disordered" evidence="1">
    <location>
        <begin position="1"/>
        <end position="26"/>
    </location>
</feature>
<proteinExistence type="predicted"/>
<dbReference type="Proteomes" id="UP001054945">
    <property type="component" value="Unassembled WGS sequence"/>
</dbReference>
<accession>A0AAV4MA21</accession>
<evidence type="ECO:0000256" key="1">
    <source>
        <dbReference type="SAM" id="MobiDB-lite"/>
    </source>
</evidence>
<reference evidence="2 3" key="1">
    <citation type="submission" date="2021-06" db="EMBL/GenBank/DDBJ databases">
        <title>Caerostris extrusa draft genome.</title>
        <authorList>
            <person name="Kono N."/>
            <person name="Arakawa K."/>
        </authorList>
    </citation>
    <scope>NUCLEOTIDE SEQUENCE [LARGE SCALE GENOMIC DNA]</scope>
</reference>
<dbReference type="EMBL" id="BPLR01019419">
    <property type="protein sequence ID" value="GIX67649.1"/>
    <property type="molecule type" value="Genomic_DNA"/>
</dbReference>
<gene>
    <name evidence="2" type="ORF">CEXT_256381</name>
</gene>
<sequence>MYRTVISQYPSSETGHPKENPSTNRLASTTSIVPKGHLLSLGGEFQRHKHHPPWKTPSAFDLVFKTFNYDCILFKASKMGKSGGGGGGDEDIVVPLRTNGRGLNGWNLLAWNWEAISADAWMLRRLKINRSGK</sequence>
<protein>
    <submittedName>
        <fullName evidence="2">Uncharacterized protein</fullName>
    </submittedName>
</protein>
<name>A0AAV4MA21_CAEEX</name>
<dbReference type="AlphaFoldDB" id="A0AAV4MA21"/>
<evidence type="ECO:0000313" key="3">
    <source>
        <dbReference type="Proteomes" id="UP001054945"/>
    </source>
</evidence>
<evidence type="ECO:0000313" key="2">
    <source>
        <dbReference type="EMBL" id="GIX67649.1"/>
    </source>
</evidence>